<sequence>MSPIRFLFMPPNSKTIFYRWKVYLYGPCRRTLRITVHYITIISKLWKVPNSVELRARAGGVGGSVVRAKIVLGVEAMRLKIGTMHVPLQTGKQP</sequence>
<gene>
    <name evidence="1" type="ORF">NDU88_004306</name>
</gene>
<organism evidence="1 2">
    <name type="scientific">Pleurodeles waltl</name>
    <name type="common">Iberian ribbed newt</name>
    <dbReference type="NCBI Taxonomy" id="8319"/>
    <lineage>
        <taxon>Eukaryota</taxon>
        <taxon>Metazoa</taxon>
        <taxon>Chordata</taxon>
        <taxon>Craniata</taxon>
        <taxon>Vertebrata</taxon>
        <taxon>Euteleostomi</taxon>
        <taxon>Amphibia</taxon>
        <taxon>Batrachia</taxon>
        <taxon>Caudata</taxon>
        <taxon>Salamandroidea</taxon>
        <taxon>Salamandridae</taxon>
        <taxon>Pleurodelinae</taxon>
        <taxon>Pleurodeles</taxon>
    </lineage>
</organism>
<evidence type="ECO:0000313" key="1">
    <source>
        <dbReference type="EMBL" id="KAJ1172459.1"/>
    </source>
</evidence>
<proteinExistence type="predicted"/>
<reference evidence="1" key="1">
    <citation type="journal article" date="2022" name="bioRxiv">
        <title>Sequencing and chromosome-scale assembly of the giantPleurodeles waltlgenome.</title>
        <authorList>
            <person name="Brown T."/>
            <person name="Elewa A."/>
            <person name="Iarovenko S."/>
            <person name="Subramanian E."/>
            <person name="Araus A.J."/>
            <person name="Petzold A."/>
            <person name="Susuki M."/>
            <person name="Suzuki K.-i.T."/>
            <person name="Hayashi T."/>
            <person name="Toyoda A."/>
            <person name="Oliveira C."/>
            <person name="Osipova E."/>
            <person name="Leigh N.D."/>
            <person name="Simon A."/>
            <person name="Yun M.H."/>
        </authorList>
    </citation>
    <scope>NUCLEOTIDE SEQUENCE</scope>
    <source>
        <strain evidence="1">20211129_DDA</strain>
        <tissue evidence="1">Liver</tissue>
    </source>
</reference>
<accession>A0AAV7T7F3</accession>
<dbReference type="Proteomes" id="UP001066276">
    <property type="component" value="Chromosome 4_1"/>
</dbReference>
<evidence type="ECO:0000313" key="2">
    <source>
        <dbReference type="Proteomes" id="UP001066276"/>
    </source>
</evidence>
<comment type="caution">
    <text evidence="1">The sequence shown here is derived from an EMBL/GenBank/DDBJ whole genome shotgun (WGS) entry which is preliminary data.</text>
</comment>
<name>A0AAV7T7F3_PLEWA</name>
<protein>
    <submittedName>
        <fullName evidence="1">Uncharacterized protein</fullName>
    </submittedName>
</protein>
<dbReference type="EMBL" id="JANPWB010000007">
    <property type="protein sequence ID" value="KAJ1172459.1"/>
    <property type="molecule type" value="Genomic_DNA"/>
</dbReference>
<keyword evidence="2" id="KW-1185">Reference proteome</keyword>
<dbReference type="AlphaFoldDB" id="A0AAV7T7F3"/>